<reference evidence="1 2" key="1">
    <citation type="submission" date="2022-10" db="EMBL/GenBank/DDBJ databases">
        <authorList>
            <person name="Xie J."/>
            <person name="Shen N."/>
        </authorList>
    </citation>
    <scope>NUCLEOTIDE SEQUENCE [LARGE SCALE GENOMIC DNA]</scope>
    <source>
        <strain evidence="1 2">DSM 41681</strain>
    </source>
</reference>
<dbReference type="InterPro" id="IPR001574">
    <property type="entry name" value="Ribosome_inactivat_prot"/>
</dbReference>
<name>A0ABU6C4J1_9ACTN</name>
<dbReference type="Proteomes" id="UP001352223">
    <property type="component" value="Unassembled WGS sequence"/>
</dbReference>
<accession>A0ABU6C4J1</accession>
<comment type="caution">
    <text evidence="1">The sequence shown here is derived from an EMBL/GenBank/DDBJ whole genome shotgun (WGS) entry which is preliminary data.</text>
</comment>
<dbReference type="InterPro" id="IPR016138">
    <property type="entry name" value="Ribosome_inactivat_prot_sub1"/>
</dbReference>
<gene>
    <name evidence="1" type="ORF">OKJ48_05150</name>
</gene>
<dbReference type="EMBL" id="JAOZYB010000022">
    <property type="protein sequence ID" value="MEB3959639.1"/>
    <property type="molecule type" value="Genomic_DNA"/>
</dbReference>
<dbReference type="Pfam" id="PF00161">
    <property type="entry name" value="RIP"/>
    <property type="match status" value="1"/>
</dbReference>
<dbReference type="Gene3D" id="3.40.420.10">
    <property type="entry name" value="Ricin (A subunit), domain 1"/>
    <property type="match status" value="1"/>
</dbReference>
<evidence type="ECO:0000313" key="1">
    <source>
        <dbReference type="EMBL" id="MEB3959639.1"/>
    </source>
</evidence>
<dbReference type="InterPro" id="IPR036041">
    <property type="entry name" value="Ribosome-inact_prot_sf"/>
</dbReference>
<sequence length="262" mass="28786">MTIDTSNGHRNNTSRYQDVITKLRQASGHIWNSGDVYATQTTSAGLIALRLLDNGDNAGREMVTVYFNPTNMYLGGFRAQDGQLYAFSDASENVRTEMARGGPVNLLPFAGTYGALRDEISSNNEAGEPAYANVDTMYRAAQALGETVSPTAAHSYYRSTIASSMMLLIGAFSEGSRFTGFRDVYSRVFDGENPDGSVNQRLTEVSNTGLQSLRADWSKMSRWMQDIVNGTNPGPLYVNNIGTFYTYADAHVHLRLILSKKP</sequence>
<dbReference type="RefSeq" id="WP_324766621.1">
    <property type="nucleotide sequence ID" value="NZ_BAAATS010000023.1"/>
</dbReference>
<proteinExistence type="predicted"/>
<protein>
    <submittedName>
        <fullName evidence="1">Ribosome-inactivating family protein</fullName>
    </submittedName>
</protein>
<organism evidence="1 2">
    <name type="scientific">Streptomyces kunmingensis</name>
    <dbReference type="NCBI Taxonomy" id="68225"/>
    <lineage>
        <taxon>Bacteria</taxon>
        <taxon>Bacillati</taxon>
        <taxon>Actinomycetota</taxon>
        <taxon>Actinomycetes</taxon>
        <taxon>Kitasatosporales</taxon>
        <taxon>Streptomycetaceae</taxon>
        <taxon>Streptomyces</taxon>
    </lineage>
</organism>
<keyword evidence="2" id="KW-1185">Reference proteome</keyword>
<evidence type="ECO:0000313" key="2">
    <source>
        <dbReference type="Proteomes" id="UP001352223"/>
    </source>
</evidence>
<dbReference type="SUPFAM" id="SSF56371">
    <property type="entry name" value="Ribosome inactivating proteins (RIP)"/>
    <property type="match status" value="1"/>
</dbReference>